<gene>
    <name evidence="4" type="ORF">GSTUM_00004171001</name>
</gene>
<dbReference type="PANTHER" id="PTHR40633">
    <property type="entry name" value="MATRIX PROTEIN, PUTATIVE (AFU_ORTHOLOGUE AFUA_8G05410)-RELATED"/>
    <property type="match status" value="1"/>
</dbReference>
<organism evidence="4 5">
    <name type="scientific">Tuber melanosporum (strain Mel28)</name>
    <name type="common">Perigord black truffle</name>
    <dbReference type="NCBI Taxonomy" id="656061"/>
    <lineage>
        <taxon>Eukaryota</taxon>
        <taxon>Fungi</taxon>
        <taxon>Dikarya</taxon>
        <taxon>Ascomycota</taxon>
        <taxon>Pezizomycotina</taxon>
        <taxon>Pezizomycetes</taxon>
        <taxon>Pezizales</taxon>
        <taxon>Tuberaceae</taxon>
        <taxon>Tuber</taxon>
    </lineage>
</organism>
<keyword evidence="1 2" id="KW-0732">Signal</keyword>
<dbReference type="OMA" id="ITWQAKP"/>
<reference evidence="4 5" key="1">
    <citation type="journal article" date="2010" name="Nature">
        <title>Perigord black truffle genome uncovers evolutionary origins and mechanisms of symbiosis.</title>
        <authorList>
            <person name="Martin F."/>
            <person name="Kohler A."/>
            <person name="Murat C."/>
            <person name="Balestrini R."/>
            <person name="Coutinho P.M."/>
            <person name="Jaillon O."/>
            <person name="Montanini B."/>
            <person name="Morin E."/>
            <person name="Noel B."/>
            <person name="Percudani R."/>
            <person name="Porcel B."/>
            <person name="Rubini A."/>
            <person name="Amicucci A."/>
            <person name="Amselem J."/>
            <person name="Anthouard V."/>
            <person name="Arcioni S."/>
            <person name="Artiguenave F."/>
            <person name="Aury J.M."/>
            <person name="Ballario P."/>
            <person name="Bolchi A."/>
            <person name="Brenna A."/>
            <person name="Brun A."/>
            <person name="Buee M."/>
            <person name="Cantarel B."/>
            <person name="Chevalier G."/>
            <person name="Couloux A."/>
            <person name="Da Silva C."/>
            <person name="Denoeud F."/>
            <person name="Duplessis S."/>
            <person name="Ghignone S."/>
            <person name="Hilselberger B."/>
            <person name="Iotti M."/>
            <person name="Marcais B."/>
            <person name="Mello A."/>
            <person name="Miranda M."/>
            <person name="Pacioni G."/>
            <person name="Quesneville H."/>
            <person name="Riccioni C."/>
            <person name="Ruotolo R."/>
            <person name="Splivallo R."/>
            <person name="Stocchi V."/>
            <person name="Tisserant E."/>
            <person name="Viscomi A.R."/>
            <person name="Zambonelli A."/>
            <person name="Zampieri E."/>
            <person name="Henrissat B."/>
            <person name="Lebrun M.H."/>
            <person name="Paolocci F."/>
            <person name="Bonfante P."/>
            <person name="Ottonello S."/>
            <person name="Wincker P."/>
        </authorList>
    </citation>
    <scope>NUCLEOTIDE SEQUENCE [LARGE SCALE GENOMIC DNA]</scope>
    <source>
        <strain evidence="4 5">Mel28</strain>
    </source>
</reference>
<dbReference type="InParanoid" id="D5G4J1"/>
<feature type="domain" description="Yeast cell wall synthesis Kre9/Knh1-like N-terminal" evidence="3">
    <location>
        <begin position="34"/>
        <end position="122"/>
    </location>
</feature>
<dbReference type="AlphaFoldDB" id="D5G4J1"/>
<protein>
    <submittedName>
        <fullName evidence="4">(Perigord truffle) hypothetical protein</fullName>
    </submittedName>
</protein>
<dbReference type="PANTHER" id="PTHR40633:SF1">
    <property type="entry name" value="GPI ANCHORED SERINE-THREONINE RICH PROTEIN (AFU_ORTHOLOGUE AFUA_1G03630)"/>
    <property type="match status" value="1"/>
</dbReference>
<sequence>MKYALFTVLAAAFTFANAYTTPVGDTTEGNPISKPGLGEIVPAGSPYTITWNPTTGGTVTLLLLRGPSNNVVPLYPIVEMAPNTGTYTWTPATDLEADVSRYGIQLIDDATGKYQYTTQFGVSNSNPYMGSSSSSAPPLYPLSVPPTSSVSTSCTSSLVPTHSVPTYAVSSGYPTAIGGLVTSGTVLYSTSMVTVTSCGPTVTNCPGKPYTTPAAVWTSPAWNGTATKLANPTGYPSAIPSTNVTKPSIPVIPVSPGAGDKVRVGGVMLVVMVAGLALLL</sequence>
<dbReference type="HOGENOM" id="CLU_065618_2_2_1"/>
<feature type="signal peptide" evidence="2">
    <location>
        <begin position="1"/>
        <end position="18"/>
    </location>
</feature>
<dbReference type="eggNOG" id="ENOG502S56Q">
    <property type="taxonomic scope" value="Eukaryota"/>
</dbReference>
<evidence type="ECO:0000256" key="1">
    <source>
        <dbReference type="ARBA" id="ARBA00022729"/>
    </source>
</evidence>
<dbReference type="InterPro" id="IPR052982">
    <property type="entry name" value="SRP1/TIP1-like"/>
</dbReference>
<evidence type="ECO:0000313" key="5">
    <source>
        <dbReference type="Proteomes" id="UP000006911"/>
    </source>
</evidence>
<evidence type="ECO:0000259" key="3">
    <source>
        <dbReference type="Pfam" id="PF10342"/>
    </source>
</evidence>
<evidence type="ECO:0000313" key="4">
    <source>
        <dbReference type="EMBL" id="CAZ79434.1"/>
    </source>
</evidence>
<evidence type="ECO:0000256" key="2">
    <source>
        <dbReference type="SAM" id="SignalP"/>
    </source>
</evidence>
<dbReference type="Pfam" id="PF10342">
    <property type="entry name" value="Kre9_KNH"/>
    <property type="match status" value="1"/>
</dbReference>
<dbReference type="EMBL" id="FN429987">
    <property type="protein sequence ID" value="CAZ79434.1"/>
    <property type="molecule type" value="Genomic_DNA"/>
</dbReference>
<dbReference type="Proteomes" id="UP000006911">
    <property type="component" value="Unassembled WGS sequence"/>
</dbReference>
<proteinExistence type="predicted"/>
<accession>D5G4J1</accession>
<feature type="chain" id="PRO_5003071987" evidence="2">
    <location>
        <begin position="19"/>
        <end position="280"/>
    </location>
</feature>
<keyword evidence="5" id="KW-1185">Reference proteome</keyword>
<dbReference type="GeneID" id="9184066"/>
<dbReference type="RefSeq" id="XP_002842514.1">
    <property type="nucleotide sequence ID" value="XM_002842468.1"/>
</dbReference>
<dbReference type="InterPro" id="IPR018466">
    <property type="entry name" value="Kre9/Knh1-like_N"/>
</dbReference>
<name>D5G4J1_TUBMM</name>
<dbReference type="KEGG" id="tml:GSTUM_00004171001"/>